<dbReference type="GO" id="GO:0016788">
    <property type="term" value="F:hydrolase activity, acting on ester bonds"/>
    <property type="evidence" value="ECO:0007669"/>
    <property type="project" value="InterPro"/>
</dbReference>
<feature type="active site" description="Charge relay system" evidence="8">
    <location>
        <position position="343"/>
    </location>
</feature>
<dbReference type="FunFam" id="3.40.50.1820:FF:000057">
    <property type="entry name" value="Lipase"/>
    <property type="match status" value="1"/>
</dbReference>
<keyword evidence="5" id="KW-0443">Lipid metabolism</keyword>
<organism evidence="11">
    <name type="scientific">Rhipicephalus appendiculatus</name>
    <name type="common">Brown ear tick</name>
    <dbReference type="NCBI Taxonomy" id="34631"/>
    <lineage>
        <taxon>Eukaryota</taxon>
        <taxon>Metazoa</taxon>
        <taxon>Ecdysozoa</taxon>
        <taxon>Arthropoda</taxon>
        <taxon>Chelicerata</taxon>
        <taxon>Arachnida</taxon>
        <taxon>Acari</taxon>
        <taxon>Parasitiformes</taxon>
        <taxon>Ixodida</taxon>
        <taxon>Ixodoidea</taxon>
        <taxon>Ixodidae</taxon>
        <taxon>Rhipicephalinae</taxon>
        <taxon>Rhipicephalus</taxon>
        <taxon>Rhipicephalus</taxon>
    </lineage>
</organism>
<reference evidence="11" key="1">
    <citation type="journal article" date="2016" name="Ticks Tick Borne Dis.">
        <title>De novo assembly and annotation of the salivary gland transcriptome of Rhipicephalus appendiculatus male and female ticks during blood feeding.</title>
        <authorList>
            <person name="de Castro M.H."/>
            <person name="de Klerk D."/>
            <person name="Pienaar R."/>
            <person name="Latif A.A."/>
            <person name="Rees D.J."/>
            <person name="Mans B.J."/>
        </authorList>
    </citation>
    <scope>NUCLEOTIDE SEQUENCE</scope>
    <source>
        <tissue evidence="11">Salivary glands</tissue>
    </source>
</reference>
<evidence type="ECO:0000256" key="5">
    <source>
        <dbReference type="ARBA" id="ARBA00023098"/>
    </source>
</evidence>
<evidence type="ECO:0000256" key="7">
    <source>
        <dbReference type="PIRNR" id="PIRNR000862"/>
    </source>
</evidence>
<dbReference type="Pfam" id="PF00561">
    <property type="entry name" value="Abhydrolase_1"/>
    <property type="match status" value="1"/>
</dbReference>
<dbReference type="PIRSF" id="PIRSF000862">
    <property type="entry name" value="Steryl_ester_lip"/>
    <property type="match status" value="1"/>
</dbReference>
<evidence type="ECO:0000256" key="3">
    <source>
        <dbReference type="ARBA" id="ARBA00022801"/>
    </source>
</evidence>
<dbReference type="InterPro" id="IPR029058">
    <property type="entry name" value="AB_hydrolase_fold"/>
</dbReference>
<protein>
    <recommendedName>
        <fullName evidence="7">Lipase</fullName>
    </recommendedName>
</protein>
<proteinExistence type="inferred from homology"/>
<keyword evidence="2 9" id="KW-0732">Signal</keyword>
<feature type="active site" description="Nucleophile" evidence="8">
    <location>
        <position position="170"/>
    </location>
</feature>
<keyword evidence="3 7" id="KW-0378">Hydrolase</keyword>
<evidence type="ECO:0000256" key="9">
    <source>
        <dbReference type="SAM" id="SignalP"/>
    </source>
</evidence>
<dbReference type="GO" id="GO:0016042">
    <property type="term" value="P:lipid catabolic process"/>
    <property type="evidence" value="ECO:0007669"/>
    <property type="project" value="UniProtKB-KW"/>
</dbReference>
<sequence length="399" mass="44722">MRKIYIESLIFLCVAAIGLTESTVDEDAFKSTAQLIASKGYPVEQYDIMTEDGYVITVQRIPAGRGGIPGGIRRRKPVVFLMSGLEGSSADYVANLPHQSLGFILADNGFDVWIGNVRGTKYSRHLFLSRKHKAFWNFCLDEMIRYDLPAQIDGILYHTGEAALHFVGWSQGGGIMFGLLSDRPEYNKKIKLLHALAPAVFMGHMTAPVRILIKMSNPALKIVDLFFGGTVTGRNEQLLNKVKLLSCRSVRPRGLCNASFILMNGGYPIDMNTTRLPVYLANDPAGTSVRNVLHLAQVTMANKFRKFDWGPLKNKRIYGQKRPPLYDIRKVTAPVAIYWGDGDRLTTPRDIARLIQSLPNVALVYKVPVPGFTHLDFGWSITAWQHLYKTIVKMIKLYS</sequence>
<feature type="active site" description="Charge relay system" evidence="8">
    <location>
        <position position="374"/>
    </location>
</feature>
<dbReference type="InterPro" id="IPR025483">
    <property type="entry name" value="Lipase_euk"/>
</dbReference>
<comment type="similarity">
    <text evidence="1 7">Belongs to the AB hydrolase superfamily. Lipase family.</text>
</comment>
<dbReference type="SUPFAM" id="SSF53474">
    <property type="entry name" value="alpha/beta-Hydrolases"/>
    <property type="match status" value="1"/>
</dbReference>
<dbReference type="InterPro" id="IPR000073">
    <property type="entry name" value="AB_hydrolase_1"/>
</dbReference>
<dbReference type="AlphaFoldDB" id="A0A131YZN9"/>
<evidence type="ECO:0000256" key="2">
    <source>
        <dbReference type="ARBA" id="ARBA00022729"/>
    </source>
</evidence>
<feature type="signal peptide" evidence="9">
    <location>
        <begin position="1"/>
        <end position="22"/>
    </location>
</feature>
<keyword evidence="4 7" id="KW-0442">Lipid degradation</keyword>
<name>A0A131YZN9_RHIAP</name>
<evidence type="ECO:0000256" key="6">
    <source>
        <dbReference type="ARBA" id="ARBA00023180"/>
    </source>
</evidence>
<evidence type="ECO:0000313" key="11">
    <source>
        <dbReference type="EMBL" id="JAP84649.1"/>
    </source>
</evidence>
<dbReference type="Gene3D" id="3.40.50.1820">
    <property type="entry name" value="alpha/beta hydrolase"/>
    <property type="match status" value="1"/>
</dbReference>
<keyword evidence="6" id="KW-0325">Glycoprotein</keyword>
<feature type="chain" id="PRO_5007286391" description="Lipase" evidence="9">
    <location>
        <begin position="23"/>
        <end position="399"/>
    </location>
</feature>
<evidence type="ECO:0000259" key="10">
    <source>
        <dbReference type="Pfam" id="PF00561"/>
    </source>
</evidence>
<evidence type="ECO:0000256" key="8">
    <source>
        <dbReference type="PIRSR" id="PIRSR000862-1"/>
    </source>
</evidence>
<evidence type="ECO:0000256" key="1">
    <source>
        <dbReference type="ARBA" id="ARBA00010701"/>
    </source>
</evidence>
<accession>A0A131YZN9</accession>
<dbReference type="PANTHER" id="PTHR11005">
    <property type="entry name" value="LYSOSOMAL ACID LIPASE-RELATED"/>
    <property type="match status" value="1"/>
</dbReference>
<feature type="domain" description="AB hydrolase-1" evidence="10">
    <location>
        <begin position="77"/>
        <end position="370"/>
    </location>
</feature>
<dbReference type="EMBL" id="GEDV01003908">
    <property type="protein sequence ID" value="JAP84649.1"/>
    <property type="molecule type" value="Transcribed_RNA"/>
</dbReference>
<evidence type="ECO:0000256" key="4">
    <source>
        <dbReference type="ARBA" id="ARBA00022963"/>
    </source>
</evidence>